<dbReference type="RefSeq" id="WP_344781095.1">
    <property type="nucleotide sequence ID" value="NZ_BAAAZW010000002.1"/>
</dbReference>
<reference evidence="3" key="1">
    <citation type="journal article" date="2019" name="Int. J. Syst. Evol. Microbiol.">
        <title>The Global Catalogue of Microorganisms (GCM) 10K type strain sequencing project: providing services to taxonomists for standard genome sequencing and annotation.</title>
        <authorList>
            <consortium name="The Broad Institute Genomics Platform"/>
            <consortium name="The Broad Institute Genome Sequencing Center for Infectious Disease"/>
            <person name="Wu L."/>
            <person name="Ma J."/>
        </authorList>
    </citation>
    <scope>NUCLEOTIDE SEQUENCE [LARGE SCALE GENOMIC DNA]</scope>
    <source>
        <strain evidence="3">JCM 16923</strain>
    </source>
</reference>
<evidence type="ECO:0000313" key="3">
    <source>
        <dbReference type="Proteomes" id="UP001418444"/>
    </source>
</evidence>
<organism evidence="2 3">
    <name type="scientific">Gordonia caeni</name>
    <dbReference type="NCBI Taxonomy" id="1007097"/>
    <lineage>
        <taxon>Bacteria</taxon>
        <taxon>Bacillati</taxon>
        <taxon>Actinomycetota</taxon>
        <taxon>Actinomycetes</taxon>
        <taxon>Mycobacteriales</taxon>
        <taxon>Gordoniaceae</taxon>
        <taxon>Gordonia</taxon>
    </lineage>
</organism>
<dbReference type="Pfam" id="PF06013">
    <property type="entry name" value="WXG100"/>
    <property type="match status" value="1"/>
</dbReference>
<gene>
    <name evidence="2" type="ORF">GCM10022231_09320</name>
</gene>
<proteinExistence type="inferred from homology"/>
<sequence>MNGATIRYNFEGLGTLAGDLKNQFGRLEELSGQLKRQANALSANWDSGGAAAYRTAQAEWDKLFADARLRLDGLGTGVANASNRMRETDQRVSKSFAT</sequence>
<dbReference type="InterPro" id="IPR036689">
    <property type="entry name" value="ESAT-6-like_sf"/>
</dbReference>
<dbReference type="InterPro" id="IPR010310">
    <property type="entry name" value="T7SS_ESAT-6-like"/>
</dbReference>
<keyword evidence="3" id="KW-1185">Reference proteome</keyword>
<dbReference type="NCBIfam" id="TIGR03930">
    <property type="entry name" value="WXG100_ESAT6"/>
    <property type="match status" value="1"/>
</dbReference>
<accession>A0ABP7NUA9</accession>
<dbReference type="EMBL" id="BAAAZW010000002">
    <property type="protein sequence ID" value="GAA3953241.1"/>
    <property type="molecule type" value="Genomic_DNA"/>
</dbReference>
<comment type="similarity">
    <text evidence="1">Belongs to the WXG100 family.</text>
</comment>
<dbReference type="SUPFAM" id="SSF140453">
    <property type="entry name" value="EsxAB dimer-like"/>
    <property type="match status" value="1"/>
</dbReference>
<comment type="caution">
    <text evidence="2">The sequence shown here is derived from an EMBL/GenBank/DDBJ whole genome shotgun (WGS) entry which is preliminary data.</text>
</comment>
<name>A0ABP7NUA9_9ACTN</name>
<dbReference type="Gene3D" id="1.10.287.1060">
    <property type="entry name" value="ESAT-6-like"/>
    <property type="match status" value="1"/>
</dbReference>
<dbReference type="Proteomes" id="UP001418444">
    <property type="component" value="Unassembled WGS sequence"/>
</dbReference>
<evidence type="ECO:0000313" key="2">
    <source>
        <dbReference type="EMBL" id="GAA3953241.1"/>
    </source>
</evidence>
<evidence type="ECO:0000256" key="1">
    <source>
        <dbReference type="RuleBase" id="RU362001"/>
    </source>
</evidence>
<protein>
    <recommendedName>
        <fullName evidence="1">ESAT-6-like protein</fullName>
    </recommendedName>
</protein>